<evidence type="ECO:0000313" key="1">
    <source>
        <dbReference type="EMBL" id="MBU9836674.1"/>
    </source>
</evidence>
<keyword evidence="2" id="KW-1185">Reference proteome</keyword>
<organism evidence="1 2">
    <name type="scientific">Rahnella perminowiae</name>
    <dbReference type="NCBI Taxonomy" id="2816244"/>
    <lineage>
        <taxon>Bacteria</taxon>
        <taxon>Pseudomonadati</taxon>
        <taxon>Pseudomonadota</taxon>
        <taxon>Gammaproteobacteria</taxon>
        <taxon>Enterobacterales</taxon>
        <taxon>Yersiniaceae</taxon>
        <taxon>Rahnella</taxon>
    </lineage>
</organism>
<dbReference type="EMBL" id="JAFMOU010000070">
    <property type="protein sequence ID" value="MBU9836674.1"/>
    <property type="molecule type" value="Genomic_DNA"/>
</dbReference>
<dbReference type="RefSeq" id="WP_217138924.1">
    <property type="nucleotide sequence ID" value="NZ_JAFMOT010000144.1"/>
</dbReference>
<name>A0ABS6L544_9GAMM</name>
<dbReference type="Proteomes" id="UP000699865">
    <property type="component" value="Unassembled WGS sequence"/>
</dbReference>
<protein>
    <submittedName>
        <fullName evidence="1">Uncharacterized protein</fullName>
    </submittedName>
</protein>
<reference evidence="1 2" key="1">
    <citation type="submission" date="2021-03" db="EMBL/GenBank/DDBJ databases">
        <title>Five novel Rahnella species.</title>
        <authorList>
            <person name="Brady C."/>
            <person name="Asselin J."/>
            <person name="Beer S."/>
            <person name="Bruberg M.B."/>
            <person name="Crampton B."/>
            <person name="Venter S."/>
            <person name="Arnold D."/>
            <person name="Denman S."/>
        </authorList>
    </citation>
    <scope>NUCLEOTIDE SEQUENCE [LARGE SCALE GENOMIC DNA]</scope>
    <source>
        <strain evidence="1 2">L72c</strain>
    </source>
</reference>
<gene>
    <name evidence="1" type="ORF">J1786_17870</name>
</gene>
<sequence length="46" mass="5473">MTTYKYGKQKIFTQTYLEGDDNWAPEGKSWHWQPVMADDIYESKGK</sequence>
<proteinExistence type="predicted"/>
<evidence type="ECO:0000313" key="2">
    <source>
        <dbReference type="Proteomes" id="UP000699865"/>
    </source>
</evidence>
<accession>A0ABS6L544</accession>
<comment type="caution">
    <text evidence="1">The sequence shown here is derived from an EMBL/GenBank/DDBJ whole genome shotgun (WGS) entry which is preliminary data.</text>
</comment>